<dbReference type="Proteomes" id="UP000276215">
    <property type="component" value="Unassembled WGS sequence"/>
</dbReference>
<evidence type="ECO:0000313" key="3">
    <source>
        <dbReference type="Proteomes" id="UP000276215"/>
    </source>
</evidence>
<keyword evidence="3" id="KW-1185">Reference proteome</keyword>
<name>A0A3N4IST5_9PEZI</name>
<evidence type="ECO:0000313" key="2">
    <source>
        <dbReference type="EMBL" id="RPA89233.1"/>
    </source>
</evidence>
<evidence type="ECO:0000256" key="1">
    <source>
        <dbReference type="SAM" id="MobiDB-lite"/>
    </source>
</evidence>
<dbReference type="AlphaFoldDB" id="A0A3N4IST5"/>
<sequence>MFICASIVSRMRLKRPSRTEYPDSLARPSSPDSIDLISVSQSTKIFFVLSTVFPCHPSVDAGEASETWSGASERGKSRSEILIS</sequence>
<feature type="region of interest" description="Disordered" evidence="1">
    <location>
        <begin position="59"/>
        <end position="84"/>
    </location>
</feature>
<reference evidence="2 3" key="1">
    <citation type="journal article" date="2018" name="Nat. Ecol. Evol.">
        <title>Pezizomycetes genomes reveal the molecular basis of ectomycorrhizal truffle lifestyle.</title>
        <authorList>
            <person name="Murat C."/>
            <person name="Payen T."/>
            <person name="Noel B."/>
            <person name="Kuo A."/>
            <person name="Morin E."/>
            <person name="Chen J."/>
            <person name="Kohler A."/>
            <person name="Krizsan K."/>
            <person name="Balestrini R."/>
            <person name="Da Silva C."/>
            <person name="Montanini B."/>
            <person name="Hainaut M."/>
            <person name="Levati E."/>
            <person name="Barry K.W."/>
            <person name="Belfiori B."/>
            <person name="Cichocki N."/>
            <person name="Clum A."/>
            <person name="Dockter R.B."/>
            <person name="Fauchery L."/>
            <person name="Guy J."/>
            <person name="Iotti M."/>
            <person name="Le Tacon F."/>
            <person name="Lindquist E.A."/>
            <person name="Lipzen A."/>
            <person name="Malagnac F."/>
            <person name="Mello A."/>
            <person name="Molinier V."/>
            <person name="Miyauchi S."/>
            <person name="Poulain J."/>
            <person name="Riccioni C."/>
            <person name="Rubini A."/>
            <person name="Sitrit Y."/>
            <person name="Splivallo R."/>
            <person name="Traeger S."/>
            <person name="Wang M."/>
            <person name="Zifcakova L."/>
            <person name="Wipf D."/>
            <person name="Zambonelli A."/>
            <person name="Paolocci F."/>
            <person name="Nowrousian M."/>
            <person name="Ottonello S."/>
            <person name="Baldrian P."/>
            <person name="Spatafora J.W."/>
            <person name="Henrissat B."/>
            <person name="Nagy L.G."/>
            <person name="Aury J.M."/>
            <person name="Wincker P."/>
            <person name="Grigoriev I.V."/>
            <person name="Bonfante P."/>
            <person name="Martin F.M."/>
        </authorList>
    </citation>
    <scope>NUCLEOTIDE SEQUENCE [LARGE SCALE GENOMIC DNA]</scope>
    <source>
        <strain evidence="2 3">120613-1</strain>
    </source>
</reference>
<feature type="compositionally biased region" description="Basic and acidic residues" evidence="1">
    <location>
        <begin position="73"/>
        <end position="84"/>
    </location>
</feature>
<gene>
    <name evidence="2" type="ORF">L873DRAFT_1722824</name>
</gene>
<dbReference type="OrthoDB" id="5390422at2759"/>
<proteinExistence type="predicted"/>
<accession>A0A3N4IST5</accession>
<organism evidence="2 3">
    <name type="scientific">Choiromyces venosus 120613-1</name>
    <dbReference type="NCBI Taxonomy" id="1336337"/>
    <lineage>
        <taxon>Eukaryota</taxon>
        <taxon>Fungi</taxon>
        <taxon>Dikarya</taxon>
        <taxon>Ascomycota</taxon>
        <taxon>Pezizomycotina</taxon>
        <taxon>Pezizomycetes</taxon>
        <taxon>Pezizales</taxon>
        <taxon>Tuberaceae</taxon>
        <taxon>Choiromyces</taxon>
    </lineage>
</organism>
<protein>
    <submittedName>
        <fullName evidence="2">Uncharacterized protein</fullName>
    </submittedName>
</protein>
<dbReference type="EMBL" id="ML120601">
    <property type="protein sequence ID" value="RPA89233.1"/>
    <property type="molecule type" value="Genomic_DNA"/>
</dbReference>